<dbReference type="InterPro" id="IPR006180">
    <property type="entry name" value="3-OHacyl-CoA_DH_CS"/>
</dbReference>
<evidence type="ECO:0000259" key="4">
    <source>
        <dbReference type="Pfam" id="PF02737"/>
    </source>
</evidence>
<keyword evidence="2" id="KW-0560">Oxidoreductase</keyword>
<dbReference type="PANTHER" id="PTHR48075:SF5">
    <property type="entry name" value="3-HYDROXYBUTYRYL-COA DEHYDROGENASE"/>
    <property type="match status" value="1"/>
</dbReference>
<proteinExistence type="inferred from homology"/>
<dbReference type="InterPro" id="IPR013328">
    <property type="entry name" value="6PGD_dom2"/>
</dbReference>
<dbReference type="SUPFAM" id="SSF48179">
    <property type="entry name" value="6-phosphogluconate dehydrogenase C-terminal domain-like"/>
    <property type="match status" value="1"/>
</dbReference>
<dbReference type="InterPro" id="IPR006108">
    <property type="entry name" value="3HC_DH_C"/>
</dbReference>
<dbReference type="InterPro" id="IPR006176">
    <property type="entry name" value="3-OHacyl-CoA_DH_NAD-bd"/>
</dbReference>
<evidence type="ECO:0000313" key="5">
    <source>
        <dbReference type="EMBL" id="EIN02407.1"/>
    </source>
</evidence>
<dbReference type="RefSeq" id="WP_007577938.1">
    <property type="nucleotide sequence ID" value="NZ_AKAU01000026.1"/>
</dbReference>
<dbReference type="NCBIfam" id="NF004474">
    <property type="entry name" value="PRK05808.1"/>
    <property type="match status" value="1"/>
</dbReference>
<name>A0ABN0FU94_9BURK</name>
<evidence type="ECO:0000256" key="2">
    <source>
        <dbReference type="ARBA" id="ARBA00023002"/>
    </source>
</evidence>
<evidence type="ECO:0000256" key="1">
    <source>
        <dbReference type="ARBA" id="ARBA00009463"/>
    </source>
</evidence>
<dbReference type="Gene3D" id="1.10.1040.10">
    <property type="entry name" value="N-(1-d-carboxylethyl)-l-norvaline Dehydrogenase, domain 2"/>
    <property type="match status" value="1"/>
</dbReference>
<dbReference type="InterPro" id="IPR022694">
    <property type="entry name" value="3-OHacyl-CoA_DH"/>
</dbReference>
<dbReference type="InterPro" id="IPR008927">
    <property type="entry name" value="6-PGluconate_DH-like_C_sf"/>
</dbReference>
<dbReference type="Pfam" id="PF02737">
    <property type="entry name" value="3HCDH_N"/>
    <property type="match status" value="1"/>
</dbReference>
<organism evidence="5 6">
    <name type="scientific">Paraburkholderia hospita</name>
    <dbReference type="NCBI Taxonomy" id="169430"/>
    <lineage>
        <taxon>Bacteria</taxon>
        <taxon>Pseudomonadati</taxon>
        <taxon>Pseudomonadota</taxon>
        <taxon>Betaproteobacteria</taxon>
        <taxon>Burkholderiales</taxon>
        <taxon>Burkholderiaceae</taxon>
        <taxon>Paraburkholderia</taxon>
    </lineage>
</organism>
<dbReference type="Pfam" id="PF00725">
    <property type="entry name" value="3HCDH"/>
    <property type="match status" value="1"/>
</dbReference>
<dbReference type="PROSITE" id="PS00067">
    <property type="entry name" value="3HCDH"/>
    <property type="match status" value="1"/>
</dbReference>
<evidence type="ECO:0000313" key="6">
    <source>
        <dbReference type="Proteomes" id="UP000004980"/>
    </source>
</evidence>
<dbReference type="PANTHER" id="PTHR48075">
    <property type="entry name" value="3-HYDROXYACYL-COA DEHYDROGENASE FAMILY PROTEIN"/>
    <property type="match status" value="1"/>
</dbReference>
<dbReference type="EMBL" id="AKAU01000026">
    <property type="protein sequence ID" value="EIN02407.1"/>
    <property type="molecule type" value="Genomic_DNA"/>
</dbReference>
<comment type="similarity">
    <text evidence="1">Belongs to the 3-hydroxyacyl-CoA dehydrogenase family.</text>
</comment>
<feature type="domain" description="3-hydroxyacyl-CoA dehydrogenase NAD binding" evidence="4">
    <location>
        <begin position="3"/>
        <end position="181"/>
    </location>
</feature>
<dbReference type="Gene3D" id="3.40.50.720">
    <property type="entry name" value="NAD(P)-binding Rossmann-like Domain"/>
    <property type="match status" value="1"/>
</dbReference>
<evidence type="ECO:0000259" key="3">
    <source>
        <dbReference type="Pfam" id="PF00725"/>
    </source>
</evidence>
<comment type="caution">
    <text evidence="5">The sequence shown here is derived from an EMBL/GenBank/DDBJ whole genome shotgun (WGS) entry which is preliminary data.</text>
</comment>
<feature type="domain" description="3-hydroxyacyl-CoA dehydrogenase C-terminal" evidence="3">
    <location>
        <begin position="184"/>
        <end position="280"/>
    </location>
</feature>
<dbReference type="Proteomes" id="UP000004980">
    <property type="component" value="Unassembled WGS sequence"/>
</dbReference>
<dbReference type="PIRSF" id="PIRSF000105">
    <property type="entry name" value="HCDH"/>
    <property type="match status" value="1"/>
</dbReference>
<dbReference type="SUPFAM" id="SSF51735">
    <property type="entry name" value="NAD(P)-binding Rossmann-fold domains"/>
    <property type="match status" value="1"/>
</dbReference>
<protein>
    <submittedName>
        <fullName evidence="5">3-hydroxybutyryl-CoA dehydrogenase</fullName>
    </submittedName>
</protein>
<sequence>MQTIGIVGAGQMGSGIALVCATAGLNVILNDLDERAVERGIEGISANLGRMVSKGKATSDEATGALERIKGSAVLTELVECDLVIEAATENAQVKEELLRKLDAIVQPGAIIATNTSSVSVTRLGATLADPRRFIGMHFFNPVPVMALVEVIRGLQTSDATFDATIALAKRIGKSTICVKNSPGFVVNRILIPMINEAVFVLQEGLAGAAEIDEGMKLGANHPIGPLALADLIGLDTTLAIMNVLYRDFNEPKYRPAPLLKEMVDAGYLGRKSGQGFHTY</sequence>
<gene>
    <name evidence="5" type="ORF">WQE_04072</name>
</gene>
<reference evidence="5 6" key="1">
    <citation type="journal article" date="2012" name="J. Bacteriol.">
        <title>Draft Genome Sequence of the Soil Bacterium Burkholderia terrae Strain BS001, Which Interacts with Fungal Surface Structures.</title>
        <authorList>
            <person name="Nazir R."/>
            <person name="Hansen M.A."/>
            <person name="Sorensen S."/>
            <person name="van Elsas J.D."/>
        </authorList>
    </citation>
    <scope>NUCLEOTIDE SEQUENCE [LARGE SCALE GENOMIC DNA]</scope>
    <source>
        <strain evidence="5 6">BS001</strain>
    </source>
</reference>
<dbReference type="InterPro" id="IPR036291">
    <property type="entry name" value="NAD(P)-bd_dom_sf"/>
</dbReference>
<keyword evidence="6" id="KW-1185">Reference proteome</keyword>
<accession>A0ABN0FU94</accession>